<dbReference type="CDD" id="cd01558">
    <property type="entry name" value="D-AAT_like"/>
    <property type="match status" value="1"/>
</dbReference>
<dbReference type="SUPFAM" id="SSF56752">
    <property type="entry name" value="D-aminoacid aminotransferase-like PLP-dependent enzymes"/>
    <property type="match status" value="1"/>
</dbReference>
<protein>
    <recommendedName>
        <fullName evidence="8">Probable branched-chain-amino-acid aminotransferase</fullName>
        <ecNumber evidence="7">2.6.1.42</ecNumber>
    </recommendedName>
</protein>
<proteinExistence type="inferred from homology"/>
<evidence type="ECO:0000256" key="12">
    <source>
        <dbReference type="ARBA" id="ARBA00048798"/>
    </source>
</evidence>
<comment type="catalytic activity">
    <reaction evidence="13">
        <text>L-leucine + 2-oxoglutarate = 4-methyl-2-oxopentanoate + L-glutamate</text>
        <dbReference type="Rhea" id="RHEA:18321"/>
        <dbReference type="ChEBI" id="CHEBI:16810"/>
        <dbReference type="ChEBI" id="CHEBI:17865"/>
        <dbReference type="ChEBI" id="CHEBI:29985"/>
        <dbReference type="ChEBI" id="CHEBI:57427"/>
        <dbReference type="EC" id="2.6.1.42"/>
    </reaction>
</comment>
<comment type="function">
    <text evidence="2">Acts on leucine, isoleucine and valine.</text>
</comment>
<evidence type="ECO:0000313" key="14">
    <source>
        <dbReference type="EMBL" id="MBE1237714.1"/>
    </source>
</evidence>
<dbReference type="NCBIfam" id="NF005209">
    <property type="entry name" value="PRK06680.1"/>
    <property type="match status" value="1"/>
</dbReference>
<dbReference type="Gene3D" id="3.20.10.10">
    <property type="entry name" value="D-amino Acid Aminotransferase, subunit A, domain 2"/>
    <property type="match status" value="1"/>
</dbReference>
<keyword evidence="10" id="KW-0100">Branched-chain amino acid biosynthesis</keyword>
<evidence type="ECO:0000256" key="2">
    <source>
        <dbReference type="ARBA" id="ARBA00003109"/>
    </source>
</evidence>
<evidence type="ECO:0000256" key="3">
    <source>
        <dbReference type="ARBA" id="ARBA00004824"/>
    </source>
</evidence>
<evidence type="ECO:0000256" key="10">
    <source>
        <dbReference type="ARBA" id="ARBA00023304"/>
    </source>
</evidence>
<evidence type="ECO:0000256" key="5">
    <source>
        <dbReference type="ARBA" id="ARBA00005072"/>
    </source>
</evidence>
<dbReference type="Pfam" id="PF01063">
    <property type="entry name" value="Aminotran_4"/>
    <property type="match status" value="1"/>
</dbReference>
<dbReference type="GO" id="GO:0008652">
    <property type="term" value="P:amino acid biosynthetic process"/>
    <property type="evidence" value="ECO:0007669"/>
    <property type="project" value="UniProtKB-ARBA"/>
</dbReference>
<evidence type="ECO:0000256" key="4">
    <source>
        <dbReference type="ARBA" id="ARBA00004931"/>
    </source>
</evidence>
<dbReference type="PANTHER" id="PTHR42743:SF11">
    <property type="entry name" value="AMINODEOXYCHORISMATE LYASE"/>
    <property type="match status" value="1"/>
</dbReference>
<reference evidence="14" key="1">
    <citation type="submission" date="2020-10" db="EMBL/GenBank/DDBJ databases">
        <title>Genome sequence of the unusual species of purple photosynthetic bacteria, Phaeovibrio sulfidiphilus DSM 23193, type strain.</title>
        <authorList>
            <person name="Kyndt J.A."/>
            <person name="Meyer T.E."/>
        </authorList>
    </citation>
    <scope>NUCLEOTIDE SEQUENCE</scope>
    <source>
        <strain evidence="14">DSM 23193</strain>
    </source>
</reference>
<comment type="cofactor">
    <cofactor evidence="1">
        <name>pyridoxal 5'-phosphate</name>
        <dbReference type="ChEBI" id="CHEBI:597326"/>
    </cofactor>
</comment>
<dbReference type="Gene3D" id="3.30.470.10">
    <property type="match status" value="1"/>
</dbReference>
<comment type="catalytic activity">
    <reaction evidence="12">
        <text>L-isoleucine + 2-oxoglutarate = (S)-3-methyl-2-oxopentanoate + L-glutamate</text>
        <dbReference type="Rhea" id="RHEA:24801"/>
        <dbReference type="ChEBI" id="CHEBI:16810"/>
        <dbReference type="ChEBI" id="CHEBI:29985"/>
        <dbReference type="ChEBI" id="CHEBI:35146"/>
        <dbReference type="ChEBI" id="CHEBI:58045"/>
        <dbReference type="EC" id="2.6.1.42"/>
    </reaction>
</comment>
<gene>
    <name evidence="14" type="ORF">IHV25_08645</name>
</gene>
<dbReference type="GO" id="GO:0009082">
    <property type="term" value="P:branched-chain amino acid biosynthetic process"/>
    <property type="evidence" value="ECO:0007669"/>
    <property type="project" value="UniProtKB-KW"/>
</dbReference>
<dbReference type="PANTHER" id="PTHR42743">
    <property type="entry name" value="AMINO-ACID AMINOTRANSFERASE"/>
    <property type="match status" value="1"/>
</dbReference>
<evidence type="ECO:0000256" key="1">
    <source>
        <dbReference type="ARBA" id="ARBA00001933"/>
    </source>
</evidence>
<evidence type="ECO:0000313" key="15">
    <source>
        <dbReference type="Proteomes" id="UP000631034"/>
    </source>
</evidence>
<evidence type="ECO:0000256" key="8">
    <source>
        <dbReference type="ARBA" id="ARBA00014472"/>
    </source>
</evidence>
<dbReference type="EC" id="2.6.1.42" evidence="7"/>
<comment type="caution">
    <text evidence="14">The sequence shown here is derived from an EMBL/GenBank/DDBJ whole genome shotgun (WGS) entry which is preliminary data.</text>
</comment>
<dbReference type="AlphaFoldDB" id="A0A8J7CEG5"/>
<comment type="pathway">
    <text evidence="3">Amino-acid biosynthesis; L-isoleucine biosynthesis; L-isoleucine from 2-oxobutanoate: step 4/4.</text>
</comment>
<name>A0A8J7CEG5_9PROT</name>
<dbReference type="EMBL" id="JACZHT010000006">
    <property type="protein sequence ID" value="MBE1237714.1"/>
    <property type="molecule type" value="Genomic_DNA"/>
</dbReference>
<comment type="pathway">
    <text evidence="5">Amino-acid biosynthesis; L-leucine biosynthesis; L-leucine from 3-methyl-2-oxobutanoate: step 4/4.</text>
</comment>
<dbReference type="GO" id="GO:0004084">
    <property type="term" value="F:branched-chain-amino-acid transaminase activity"/>
    <property type="evidence" value="ECO:0007669"/>
    <property type="project" value="UniProtKB-EC"/>
</dbReference>
<comment type="catalytic activity">
    <reaction evidence="11">
        <text>L-valine + 2-oxoglutarate = 3-methyl-2-oxobutanoate + L-glutamate</text>
        <dbReference type="Rhea" id="RHEA:24813"/>
        <dbReference type="ChEBI" id="CHEBI:11851"/>
        <dbReference type="ChEBI" id="CHEBI:16810"/>
        <dbReference type="ChEBI" id="CHEBI:29985"/>
        <dbReference type="ChEBI" id="CHEBI:57762"/>
        <dbReference type="EC" id="2.6.1.42"/>
    </reaction>
</comment>
<comment type="pathway">
    <text evidence="4">Amino-acid biosynthesis; L-valine biosynthesis; L-valine from pyruvate: step 4/4.</text>
</comment>
<evidence type="ECO:0000256" key="13">
    <source>
        <dbReference type="ARBA" id="ARBA00049229"/>
    </source>
</evidence>
<organism evidence="14 15">
    <name type="scientific">Phaeovibrio sulfidiphilus</name>
    <dbReference type="NCBI Taxonomy" id="1220600"/>
    <lineage>
        <taxon>Bacteria</taxon>
        <taxon>Pseudomonadati</taxon>
        <taxon>Pseudomonadota</taxon>
        <taxon>Alphaproteobacteria</taxon>
        <taxon>Rhodospirillales</taxon>
        <taxon>Rhodospirillaceae</taxon>
        <taxon>Phaeovibrio</taxon>
    </lineage>
</organism>
<accession>A0A8J7CEG5</accession>
<evidence type="ECO:0000256" key="9">
    <source>
        <dbReference type="ARBA" id="ARBA00022898"/>
    </source>
</evidence>
<dbReference type="Proteomes" id="UP000631034">
    <property type="component" value="Unassembled WGS sequence"/>
</dbReference>
<dbReference type="InterPro" id="IPR001544">
    <property type="entry name" value="Aminotrans_IV"/>
</dbReference>
<keyword evidence="9" id="KW-0663">Pyridoxal phosphate</keyword>
<keyword evidence="10" id="KW-0028">Amino-acid biosynthesis</keyword>
<evidence type="ECO:0000256" key="11">
    <source>
        <dbReference type="ARBA" id="ARBA00048212"/>
    </source>
</evidence>
<sequence length="291" mass="31717">MPRLAYVNGRYVPYRNAMVHCEDRGYQFADAVYEVLGLYRGYPVDLEGHWARLFRSLRAIGIEAPFSAATLSFIAREVVRRNRISTGTLYIQVSRGVAPRNHPFPDPDTPPGIVIVARPGLGPTADVAARGVSLLTQPDLRWKRCDIKSTGLLANVLAKQAAREQGAYEALLVDSEGMVTECSSSNVWIVDEAGAFITRPLGDAILPGVTRQVLAGLIRENGQTVVERPFSLTEALAAREVFVSSTGSFALPVVSIDGRPVGDGKPGPMVADLRARYVRRLESLDGDRWGV</sequence>
<evidence type="ECO:0000256" key="6">
    <source>
        <dbReference type="ARBA" id="ARBA00009320"/>
    </source>
</evidence>
<keyword evidence="15" id="KW-1185">Reference proteome</keyword>
<keyword evidence="14" id="KW-0032">Aminotransferase</keyword>
<keyword evidence="14" id="KW-0808">Transferase</keyword>
<comment type="similarity">
    <text evidence="6">Belongs to the class-IV pyridoxal-phosphate-dependent aminotransferase family.</text>
</comment>
<dbReference type="InterPro" id="IPR050571">
    <property type="entry name" value="Class-IV_PLP-Dep_Aminotrnsfr"/>
</dbReference>
<dbReference type="FunFam" id="3.20.10.10:FF:000002">
    <property type="entry name" value="D-alanine aminotransferase"/>
    <property type="match status" value="1"/>
</dbReference>
<dbReference type="InterPro" id="IPR043132">
    <property type="entry name" value="BCAT-like_C"/>
</dbReference>
<evidence type="ECO:0000256" key="7">
    <source>
        <dbReference type="ARBA" id="ARBA00013053"/>
    </source>
</evidence>
<dbReference type="InterPro" id="IPR043131">
    <property type="entry name" value="BCAT-like_N"/>
</dbReference>
<dbReference type="GO" id="GO:0005829">
    <property type="term" value="C:cytosol"/>
    <property type="evidence" value="ECO:0007669"/>
    <property type="project" value="TreeGrafter"/>
</dbReference>
<dbReference type="InterPro" id="IPR036038">
    <property type="entry name" value="Aminotransferase-like"/>
</dbReference>